<dbReference type="EMBL" id="UYRU01066036">
    <property type="protein sequence ID" value="VDN16503.1"/>
    <property type="molecule type" value="Genomic_DNA"/>
</dbReference>
<organism evidence="2 3">
    <name type="scientific">Dibothriocephalus latus</name>
    <name type="common">Fish tapeworm</name>
    <name type="synonym">Diphyllobothrium latum</name>
    <dbReference type="NCBI Taxonomy" id="60516"/>
    <lineage>
        <taxon>Eukaryota</taxon>
        <taxon>Metazoa</taxon>
        <taxon>Spiralia</taxon>
        <taxon>Lophotrochozoa</taxon>
        <taxon>Platyhelminthes</taxon>
        <taxon>Cestoda</taxon>
        <taxon>Eucestoda</taxon>
        <taxon>Diphyllobothriidea</taxon>
        <taxon>Diphyllobothriidae</taxon>
        <taxon>Dibothriocephalus</taxon>
    </lineage>
</organism>
<keyword evidence="3" id="KW-1185">Reference proteome</keyword>
<reference evidence="2 3" key="1">
    <citation type="submission" date="2018-11" db="EMBL/GenBank/DDBJ databases">
        <authorList>
            <consortium name="Pathogen Informatics"/>
        </authorList>
    </citation>
    <scope>NUCLEOTIDE SEQUENCE [LARGE SCALE GENOMIC DNA]</scope>
</reference>
<protein>
    <submittedName>
        <fullName evidence="2">Uncharacterized protein</fullName>
    </submittedName>
</protein>
<accession>A0A3P7LZL0</accession>
<gene>
    <name evidence="2" type="ORF">DILT_LOCUS12334</name>
</gene>
<proteinExistence type="predicted"/>
<evidence type="ECO:0000256" key="1">
    <source>
        <dbReference type="SAM" id="MobiDB-lite"/>
    </source>
</evidence>
<evidence type="ECO:0000313" key="2">
    <source>
        <dbReference type="EMBL" id="VDN16503.1"/>
    </source>
</evidence>
<dbReference type="Proteomes" id="UP000281553">
    <property type="component" value="Unassembled WGS sequence"/>
</dbReference>
<feature type="region of interest" description="Disordered" evidence="1">
    <location>
        <begin position="31"/>
        <end position="53"/>
    </location>
</feature>
<name>A0A3P7LZL0_DIBLA</name>
<sequence length="53" mass="6224">MLSPPPQRRTCRRPRRRPYLSSTAWKSCFGAKQSLRPSPPLPRVPEWPHGRIM</sequence>
<dbReference type="AlphaFoldDB" id="A0A3P7LZL0"/>
<evidence type="ECO:0000313" key="3">
    <source>
        <dbReference type="Proteomes" id="UP000281553"/>
    </source>
</evidence>